<protein>
    <submittedName>
        <fullName evidence="2">Uncharacterized protein</fullName>
    </submittedName>
</protein>
<gene>
    <name evidence="2" type="ORF">HHI36_020110</name>
</gene>
<dbReference type="PROSITE" id="PS51257">
    <property type="entry name" value="PROKAR_LIPOPROTEIN"/>
    <property type="match status" value="1"/>
</dbReference>
<keyword evidence="3" id="KW-1185">Reference proteome</keyword>
<dbReference type="EMBL" id="JABFTP020000083">
    <property type="protein sequence ID" value="KAL3275343.1"/>
    <property type="molecule type" value="Genomic_DNA"/>
</dbReference>
<evidence type="ECO:0000313" key="2">
    <source>
        <dbReference type="EMBL" id="KAL3275343.1"/>
    </source>
</evidence>
<feature type="region of interest" description="Disordered" evidence="1">
    <location>
        <begin position="25"/>
        <end position="79"/>
    </location>
</feature>
<evidence type="ECO:0000256" key="1">
    <source>
        <dbReference type="SAM" id="MobiDB-lite"/>
    </source>
</evidence>
<comment type="caution">
    <text evidence="2">The sequence shown here is derived from an EMBL/GenBank/DDBJ whole genome shotgun (WGS) entry which is preliminary data.</text>
</comment>
<dbReference type="Proteomes" id="UP001516400">
    <property type="component" value="Unassembled WGS sequence"/>
</dbReference>
<dbReference type="AlphaFoldDB" id="A0ABD2N9I2"/>
<feature type="compositionally biased region" description="Basic residues" evidence="1">
    <location>
        <begin position="51"/>
        <end position="60"/>
    </location>
</feature>
<sequence>MRHFKVQGHATASGGCLVFQEKLQQARNAEAERSNQSRDSAVSKPRQPTKDKHRTKSRKRATYEEAQTEEHARESSSVKRKKWRLRVISKWTMPSYIQVNVGRARTAQDLFYRDMETTRAEIGIVRKPNINLAFGDRWLLDTFKCVGIYVNNSNVTVEGVQRKVGCV</sequence>
<accession>A0ABD2N9I2</accession>
<proteinExistence type="predicted"/>
<evidence type="ECO:0000313" key="3">
    <source>
        <dbReference type="Proteomes" id="UP001516400"/>
    </source>
</evidence>
<name>A0ABD2N9I2_9CUCU</name>
<feature type="compositionally biased region" description="Basic and acidic residues" evidence="1">
    <location>
        <begin position="68"/>
        <end position="77"/>
    </location>
</feature>
<organism evidence="2 3">
    <name type="scientific">Cryptolaemus montrouzieri</name>
    <dbReference type="NCBI Taxonomy" id="559131"/>
    <lineage>
        <taxon>Eukaryota</taxon>
        <taxon>Metazoa</taxon>
        <taxon>Ecdysozoa</taxon>
        <taxon>Arthropoda</taxon>
        <taxon>Hexapoda</taxon>
        <taxon>Insecta</taxon>
        <taxon>Pterygota</taxon>
        <taxon>Neoptera</taxon>
        <taxon>Endopterygota</taxon>
        <taxon>Coleoptera</taxon>
        <taxon>Polyphaga</taxon>
        <taxon>Cucujiformia</taxon>
        <taxon>Coccinelloidea</taxon>
        <taxon>Coccinellidae</taxon>
        <taxon>Scymninae</taxon>
        <taxon>Scymnini</taxon>
        <taxon>Cryptolaemus</taxon>
    </lineage>
</organism>
<reference evidence="2 3" key="1">
    <citation type="journal article" date="2021" name="BMC Biol.">
        <title>Horizontally acquired antibacterial genes associated with adaptive radiation of ladybird beetles.</title>
        <authorList>
            <person name="Li H.S."/>
            <person name="Tang X.F."/>
            <person name="Huang Y.H."/>
            <person name="Xu Z.Y."/>
            <person name="Chen M.L."/>
            <person name="Du X.Y."/>
            <person name="Qiu B.Y."/>
            <person name="Chen P.T."/>
            <person name="Zhang W."/>
            <person name="Slipinski A."/>
            <person name="Escalona H.E."/>
            <person name="Waterhouse R.M."/>
            <person name="Zwick A."/>
            <person name="Pang H."/>
        </authorList>
    </citation>
    <scope>NUCLEOTIDE SEQUENCE [LARGE SCALE GENOMIC DNA]</scope>
    <source>
        <strain evidence="2">SYSU2018</strain>
    </source>
</reference>